<comment type="subcellular location">
    <subcellularLocation>
        <location evidence="1">Cell membrane</location>
        <topology evidence="1">Multi-pass membrane protein</topology>
    </subcellularLocation>
</comment>
<dbReference type="Pfam" id="PF07690">
    <property type="entry name" value="MFS_1"/>
    <property type="match status" value="1"/>
</dbReference>
<dbReference type="PROSITE" id="PS50850">
    <property type="entry name" value="MFS"/>
    <property type="match status" value="1"/>
</dbReference>
<organism evidence="8 9">
    <name type="scientific">Photorhabdus temperata subsp. temperata Meg1</name>
    <dbReference type="NCBI Taxonomy" id="1393735"/>
    <lineage>
        <taxon>Bacteria</taxon>
        <taxon>Pseudomonadati</taxon>
        <taxon>Pseudomonadota</taxon>
        <taxon>Gammaproteobacteria</taxon>
        <taxon>Enterobacterales</taxon>
        <taxon>Morganellaceae</taxon>
        <taxon>Photorhabdus</taxon>
    </lineage>
</organism>
<dbReference type="AlphaFoldDB" id="A0A081S0F0"/>
<dbReference type="PANTHER" id="PTHR43124">
    <property type="entry name" value="PURINE EFFLUX PUMP PBUE"/>
    <property type="match status" value="1"/>
</dbReference>
<feature type="transmembrane region" description="Helical" evidence="6">
    <location>
        <begin position="59"/>
        <end position="76"/>
    </location>
</feature>
<feature type="transmembrane region" description="Helical" evidence="6">
    <location>
        <begin position="347"/>
        <end position="365"/>
    </location>
</feature>
<feature type="transmembrane region" description="Helical" evidence="6">
    <location>
        <begin position="88"/>
        <end position="106"/>
    </location>
</feature>
<keyword evidence="3 6" id="KW-0812">Transmembrane</keyword>
<feature type="domain" description="Major facilitator superfamily (MFS) profile" evidence="7">
    <location>
        <begin position="20"/>
        <end position="395"/>
    </location>
</feature>
<dbReference type="EMBL" id="JGVH01000009">
    <property type="protein sequence ID" value="KER04403.1"/>
    <property type="molecule type" value="Genomic_DNA"/>
</dbReference>
<protein>
    <submittedName>
        <fullName evidence="8">Arabinose efflux permease family protein</fullName>
    </submittedName>
</protein>
<feature type="transmembrane region" description="Helical" evidence="6">
    <location>
        <begin position="145"/>
        <end position="169"/>
    </location>
</feature>
<dbReference type="InterPro" id="IPR050189">
    <property type="entry name" value="MFS_Efflux_Transporters"/>
</dbReference>
<dbReference type="PATRIC" id="fig|1393735.3.peg.976"/>
<feature type="transmembrane region" description="Helical" evidence="6">
    <location>
        <begin position="220"/>
        <end position="239"/>
    </location>
</feature>
<proteinExistence type="predicted"/>
<dbReference type="InterPro" id="IPR036259">
    <property type="entry name" value="MFS_trans_sf"/>
</dbReference>
<feature type="transmembrane region" description="Helical" evidence="6">
    <location>
        <begin position="311"/>
        <end position="335"/>
    </location>
</feature>
<dbReference type="SUPFAM" id="SSF103473">
    <property type="entry name" value="MFS general substrate transporter"/>
    <property type="match status" value="1"/>
</dbReference>
<dbReference type="Proteomes" id="UP000028002">
    <property type="component" value="Unassembled WGS sequence"/>
</dbReference>
<keyword evidence="2" id="KW-1003">Cell membrane</keyword>
<evidence type="ECO:0000256" key="6">
    <source>
        <dbReference type="SAM" id="Phobius"/>
    </source>
</evidence>
<feature type="transmembrane region" description="Helical" evidence="6">
    <location>
        <begin position="175"/>
        <end position="195"/>
    </location>
</feature>
<evidence type="ECO:0000313" key="8">
    <source>
        <dbReference type="EMBL" id="KER04403.1"/>
    </source>
</evidence>
<evidence type="ECO:0000259" key="7">
    <source>
        <dbReference type="PROSITE" id="PS50850"/>
    </source>
</evidence>
<keyword evidence="4 6" id="KW-1133">Transmembrane helix</keyword>
<evidence type="ECO:0000313" key="9">
    <source>
        <dbReference type="Proteomes" id="UP000028002"/>
    </source>
</evidence>
<feature type="transmembrane region" description="Helical" evidence="6">
    <location>
        <begin position="255"/>
        <end position="274"/>
    </location>
</feature>
<dbReference type="GO" id="GO:0022857">
    <property type="term" value="F:transmembrane transporter activity"/>
    <property type="evidence" value="ECO:0007669"/>
    <property type="project" value="InterPro"/>
</dbReference>
<sequence length="402" mass="43556">MLIYAYRLIELGKITMQRKLGLTLATALMMFPQVVETIYSPALTDIAKGFKVSAEQAAQTLSLYFFAFAIGVVIWGRMCDLIGRRPTILSGLLLYSGASLVALFSSQFELLLVARMLSAFGAAVGSIGTQTMMRDSYQGSELARVFSVMGIALAVSPAVGMMSGAVLVYLGGYKIVFFGLSLLAVLLSGWSAIYLPETRPAAVVIMPLTSTLIMMFKDVAIWRNALLISLFNLCLLSYYQLAPFNFERLGFSSEMFGYTGLLLALGSGIGAWLNKFLLNKKWRSSNSVLLAAIILLIGGGMIMVLEATWFFILPMILIVVAYGIAIPNILASALIDYTDRLGTAGALFGLLYYLILGGGLALAGWNQRLGVVLVFCGCFILFLAVINCLILIKSEINTSITE</sequence>
<name>A0A081S0F0_PHOTE</name>
<feature type="transmembrane region" description="Helical" evidence="6">
    <location>
        <begin position="20"/>
        <end position="39"/>
    </location>
</feature>
<evidence type="ECO:0000256" key="2">
    <source>
        <dbReference type="ARBA" id="ARBA00022475"/>
    </source>
</evidence>
<evidence type="ECO:0000256" key="5">
    <source>
        <dbReference type="ARBA" id="ARBA00023136"/>
    </source>
</evidence>
<feature type="transmembrane region" description="Helical" evidence="6">
    <location>
        <begin position="112"/>
        <end position="133"/>
    </location>
</feature>
<dbReference type="GO" id="GO:0005886">
    <property type="term" value="C:plasma membrane"/>
    <property type="evidence" value="ECO:0007669"/>
    <property type="project" value="UniProtKB-SubCell"/>
</dbReference>
<comment type="caution">
    <text evidence="8">The sequence shown here is derived from an EMBL/GenBank/DDBJ whole genome shotgun (WGS) entry which is preliminary data.</text>
</comment>
<reference evidence="8 9" key="1">
    <citation type="submission" date="2014-03" db="EMBL/GenBank/DDBJ databases">
        <title>Draft Genome of Photorhabdus temperata Meg1.</title>
        <authorList>
            <person name="Hurst S.G.IV."/>
            <person name="Morris K."/>
            <person name="Thomas K."/>
            <person name="Tisa L.S."/>
        </authorList>
    </citation>
    <scope>NUCLEOTIDE SEQUENCE [LARGE SCALE GENOMIC DNA]</scope>
    <source>
        <strain evidence="8 9">Meg1</strain>
    </source>
</reference>
<dbReference type="InterPro" id="IPR011701">
    <property type="entry name" value="MFS"/>
</dbReference>
<dbReference type="PANTHER" id="PTHR43124:SF3">
    <property type="entry name" value="CHLORAMPHENICOL EFFLUX PUMP RV0191"/>
    <property type="match status" value="1"/>
</dbReference>
<gene>
    <name evidence="8" type="ORF">MEG1DRAFT_00949</name>
</gene>
<evidence type="ECO:0000256" key="4">
    <source>
        <dbReference type="ARBA" id="ARBA00022989"/>
    </source>
</evidence>
<keyword evidence="5 6" id="KW-0472">Membrane</keyword>
<evidence type="ECO:0000256" key="3">
    <source>
        <dbReference type="ARBA" id="ARBA00022692"/>
    </source>
</evidence>
<accession>A0A081S0F0</accession>
<dbReference type="CDD" id="cd17320">
    <property type="entry name" value="MFS_MdfA_MDR_like"/>
    <property type="match status" value="1"/>
</dbReference>
<dbReference type="InterPro" id="IPR020846">
    <property type="entry name" value="MFS_dom"/>
</dbReference>
<evidence type="ECO:0000256" key="1">
    <source>
        <dbReference type="ARBA" id="ARBA00004651"/>
    </source>
</evidence>
<feature type="transmembrane region" description="Helical" evidence="6">
    <location>
        <begin position="286"/>
        <end position="305"/>
    </location>
</feature>
<dbReference type="Gene3D" id="1.20.1720.10">
    <property type="entry name" value="Multidrug resistance protein D"/>
    <property type="match status" value="1"/>
</dbReference>
<feature type="transmembrane region" description="Helical" evidence="6">
    <location>
        <begin position="371"/>
        <end position="392"/>
    </location>
</feature>